<dbReference type="PANTHER" id="PTHR30157">
    <property type="entry name" value="FERRIC REDUCTASE, NADPH-DEPENDENT"/>
    <property type="match status" value="1"/>
</dbReference>
<dbReference type="InterPro" id="IPR017938">
    <property type="entry name" value="Riboflavin_synthase-like_b-brl"/>
</dbReference>
<reference evidence="3" key="1">
    <citation type="submission" date="2017-11" db="EMBL/GenBank/DDBJ databases">
        <title>Otitis media/interna in a cat caused by the recently described species Corynebacterium provencense.</title>
        <authorList>
            <person name="Kittl S."/>
            <person name="Brodard I."/>
            <person name="Rychener L."/>
            <person name="Jores J."/>
            <person name="Roosje P."/>
            <person name="Gobeli Brawand S."/>
        </authorList>
    </citation>
    <scope>NUCLEOTIDE SEQUENCE [LARGE SCALE GENOMIC DNA]</scope>
    <source>
        <strain evidence="3">17KM38</strain>
    </source>
</reference>
<dbReference type="GO" id="GO:0016491">
    <property type="term" value="F:oxidoreductase activity"/>
    <property type="evidence" value="ECO:0007669"/>
    <property type="project" value="InterPro"/>
</dbReference>
<evidence type="ECO:0000259" key="1">
    <source>
        <dbReference type="PROSITE" id="PS51384"/>
    </source>
</evidence>
<dbReference type="STRING" id="1737425.GCA_900049755_01382"/>
<evidence type="ECO:0000313" key="2">
    <source>
        <dbReference type="EMBL" id="AWT27262.1"/>
    </source>
</evidence>
<dbReference type="RefSeq" id="WP_066586404.1">
    <property type="nucleotide sequence ID" value="NZ_CABKVS010000002.1"/>
</dbReference>
<dbReference type="Pfam" id="PF04954">
    <property type="entry name" value="SIP"/>
    <property type="match status" value="1"/>
</dbReference>
<protein>
    <submittedName>
        <fullName evidence="2">Vibriobactin utilization protein ViuB</fullName>
    </submittedName>
</protein>
<sequence>MTSSDEKYPADYVPRVHRAGVLAVTRVGTAMVRVTLGGTDMADYPTTGVGDEWIRIFFPDSPAEPVRLPELQGRGWVYDEGVEPSEMRTYTVRAWRAGEIDVDFVVHGDGVATTWATTVETGGEVGLTPPVGVYDRPPEATRQVLFCDEPGLPAALRIIETAPATVSSVLVCEVRAEGYGIVPSRDDVECIWLPGSGNGVAESRIPDVLSDMEITGQDAVWAATETRTSRAVRKILRRDKGLARGAATTMGYWIHDSEQWRATWDALGPDFADKVRDIFDSDLDDDEKTAVVDELYGSRGL</sequence>
<accession>A0A2Z3YQN8</accession>
<dbReference type="InterPro" id="IPR039261">
    <property type="entry name" value="FNR_nucleotide-bd"/>
</dbReference>
<dbReference type="Gene3D" id="2.40.30.10">
    <property type="entry name" value="Translation factors"/>
    <property type="match status" value="1"/>
</dbReference>
<proteinExistence type="predicted"/>
<dbReference type="SUPFAM" id="SSF63380">
    <property type="entry name" value="Riboflavin synthase domain-like"/>
    <property type="match status" value="1"/>
</dbReference>
<organism evidence="2 3">
    <name type="scientific">Corynebacterium provencense</name>
    <dbReference type="NCBI Taxonomy" id="1737425"/>
    <lineage>
        <taxon>Bacteria</taxon>
        <taxon>Bacillati</taxon>
        <taxon>Actinomycetota</taxon>
        <taxon>Actinomycetes</taxon>
        <taxon>Mycobacteriales</taxon>
        <taxon>Corynebacteriaceae</taxon>
        <taxon>Corynebacterium</taxon>
    </lineage>
</organism>
<dbReference type="InterPro" id="IPR039374">
    <property type="entry name" value="SIP_fam"/>
</dbReference>
<dbReference type="AlphaFoldDB" id="A0A2Z3YQN8"/>
<dbReference type="EMBL" id="CP024988">
    <property type="protein sequence ID" value="AWT27262.1"/>
    <property type="molecule type" value="Genomic_DNA"/>
</dbReference>
<gene>
    <name evidence="2" type="primary">viuB_7</name>
    <name evidence="2" type="ORF">Csp1_25140</name>
</gene>
<dbReference type="CDD" id="cd06193">
    <property type="entry name" value="siderophore_interacting"/>
    <property type="match status" value="1"/>
</dbReference>
<name>A0A2Z3YQN8_9CORY</name>
<dbReference type="Proteomes" id="UP000247696">
    <property type="component" value="Chromosome"/>
</dbReference>
<dbReference type="InterPro" id="IPR007037">
    <property type="entry name" value="SIP_rossman_dom"/>
</dbReference>
<dbReference type="PANTHER" id="PTHR30157:SF0">
    <property type="entry name" value="NADPH-DEPENDENT FERRIC-CHELATE REDUCTASE"/>
    <property type="match status" value="1"/>
</dbReference>
<dbReference type="Gene3D" id="3.40.50.80">
    <property type="entry name" value="Nucleotide-binding domain of ferredoxin-NADP reductase (FNR) module"/>
    <property type="match status" value="1"/>
</dbReference>
<feature type="domain" description="FAD-binding FR-type" evidence="1">
    <location>
        <begin position="14"/>
        <end position="137"/>
    </location>
</feature>
<dbReference type="InterPro" id="IPR017927">
    <property type="entry name" value="FAD-bd_FR_type"/>
</dbReference>
<keyword evidence="3" id="KW-1185">Reference proteome</keyword>
<dbReference type="PROSITE" id="PS51384">
    <property type="entry name" value="FAD_FR"/>
    <property type="match status" value="1"/>
</dbReference>
<evidence type="ECO:0000313" key="3">
    <source>
        <dbReference type="Proteomes" id="UP000247696"/>
    </source>
</evidence>
<dbReference type="KEGG" id="cpre:Csp1_25140"/>
<dbReference type="Pfam" id="PF08021">
    <property type="entry name" value="FAD_binding_9"/>
    <property type="match status" value="1"/>
</dbReference>
<dbReference type="InterPro" id="IPR013113">
    <property type="entry name" value="SIP_FAD-bd"/>
</dbReference>
<dbReference type="OrthoDB" id="9814826at2"/>